<keyword evidence="1" id="KW-0732">Signal</keyword>
<reference evidence="2 3" key="1">
    <citation type="submission" date="2020-08" db="EMBL/GenBank/DDBJ databases">
        <title>Genomic Encyclopedia of Type Strains, Phase IV (KMG-IV): sequencing the most valuable type-strain genomes for metagenomic binning, comparative biology and taxonomic classification.</title>
        <authorList>
            <person name="Goeker M."/>
        </authorList>
    </citation>
    <scope>NUCLEOTIDE SEQUENCE [LARGE SCALE GENOMIC DNA]</scope>
    <source>
        <strain evidence="2 3">DSM 45615</strain>
    </source>
</reference>
<dbReference type="RefSeq" id="WP_185048193.1">
    <property type="nucleotide sequence ID" value="NZ_BAABIX010000023.1"/>
</dbReference>
<evidence type="ECO:0000313" key="3">
    <source>
        <dbReference type="Proteomes" id="UP000578449"/>
    </source>
</evidence>
<comment type="caution">
    <text evidence="2">The sequence shown here is derived from an EMBL/GenBank/DDBJ whole genome shotgun (WGS) entry which is preliminary data.</text>
</comment>
<dbReference type="Proteomes" id="UP000578449">
    <property type="component" value="Unassembled WGS sequence"/>
</dbReference>
<accession>A0A840P090</accession>
<proteinExistence type="predicted"/>
<name>A0A840P090_9ACTN</name>
<evidence type="ECO:0008006" key="4">
    <source>
        <dbReference type="Google" id="ProtNLM"/>
    </source>
</evidence>
<dbReference type="AlphaFoldDB" id="A0A840P090"/>
<organism evidence="2 3">
    <name type="scientific">Thermocatellispora tengchongensis</name>
    <dbReference type="NCBI Taxonomy" id="1073253"/>
    <lineage>
        <taxon>Bacteria</taxon>
        <taxon>Bacillati</taxon>
        <taxon>Actinomycetota</taxon>
        <taxon>Actinomycetes</taxon>
        <taxon>Streptosporangiales</taxon>
        <taxon>Streptosporangiaceae</taxon>
        <taxon>Thermocatellispora</taxon>
    </lineage>
</organism>
<evidence type="ECO:0000313" key="2">
    <source>
        <dbReference type="EMBL" id="MBB5131353.1"/>
    </source>
</evidence>
<keyword evidence="3" id="KW-1185">Reference proteome</keyword>
<feature type="chain" id="PRO_5032698413" description="Secreted protein" evidence="1">
    <location>
        <begin position="27"/>
        <end position="126"/>
    </location>
</feature>
<protein>
    <recommendedName>
        <fullName evidence="4">Secreted protein</fullName>
    </recommendedName>
</protein>
<dbReference type="EMBL" id="JACHGN010000002">
    <property type="protein sequence ID" value="MBB5131353.1"/>
    <property type="molecule type" value="Genomic_DNA"/>
</dbReference>
<evidence type="ECO:0000256" key="1">
    <source>
        <dbReference type="SAM" id="SignalP"/>
    </source>
</evidence>
<gene>
    <name evidence="2" type="ORF">HNP84_001059</name>
</gene>
<sequence>MPLKKTATVALAAVAAGVLLSTTASAFANTPAAAPGVAASGTTEASTLPRGYQIVTLPNKNVPNFKRRTVWCPPHKHVIGGGAEAQGPEAVLVGSFPTSDGRGWIALGRQTNRDDVGISVYAICAY</sequence>
<feature type="signal peptide" evidence="1">
    <location>
        <begin position="1"/>
        <end position="26"/>
    </location>
</feature>